<dbReference type="SUPFAM" id="SSF52540">
    <property type="entry name" value="P-loop containing nucleoside triphosphate hydrolases"/>
    <property type="match status" value="2"/>
</dbReference>
<name>A0ABW7QFF4_9ACTN</name>
<dbReference type="InterPro" id="IPR050107">
    <property type="entry name" value="ABC_carbohydrate_import_ATPase"/>
</dbReference>
<dbReference type="RefSeq" id="WP_397706932.1">
    <property type="nucleotide sequence ID" value="NZ_JBIRGN010000001.1"/>
</dbReference>
<sequence>MSKPPTPGPTASTALVEATGIVKRYGPTVALRDGRLTVLPGESHALVGRNGAGKSTLVTLLTGLQAPDAGTVLFDGEPAPPLTDRDAWRRKVACVYQKPTVVPDLTVAENLFINRQPEGRGGFISWRRLRAQAAEVLDTWDVRVDPDARTADLKVEDRQMVEIARALSFGARFIVLDEPTAQLDNREIERLFTRMRALQESGVTFLFISHHLQEVYEVCQTVTVLRDARWITTAPVAELPRAALVEAMAGEALQEKKAAEESVARTEVPADAPVMLDVKGLTSQSYADIDLTVRKGEVVGLAGSSGSGKINLAETIAGLHTPTGGSARLDGRQLPFGDVTATLRAGVGCVPRDRHDQGLVFGMTIGDNATMSVLDRLGKYGFVGTERKRGFAEELIDRLDIHAEGPDQPVSDLSGGNAQKVVMARALASDPRLLVLINPTAGVDVKSKESLLARMDNAREDGTAVLVVSDELDDLRRCDRVLVLFHGRVVAEHSAGFTDHDLIASIEGVDHTSHVRGAGLSHMRLRRASAISPHRPAAEEEGEHSG</sequence>
<keyword evidence="4 6" id="KW-0067">ATP-binding</keyword>
<proteinExistence type="predicted"/>
<dbReference type="InterPro" id="IPR003593">
    <property type="entry name" value="AAA+_ATPase"/>
</dbReference>
<dbReference type="EMBL" id="JBIRGQ010000001">
    <property type="protein sequence ID" value="MFH8543685.1"/>
    <property type="molecule type" value="Genomic_DNA"/>
</dbReference>
<evidence type="ECO:0000313" key="6">
    <source>
        <dbReference type="EMBL" id="MFH8543685.1"/>
    </source>
</evidence>
<organism evidence="6 7">
    <name type="scientific">Streptomyces longisporoflavus</name>
    <dbReference type="NCBI Taxonomy" id="28044"/>
    <lineage>
        <taxon>Bacteria</taxon>
        <taxon>Bacillati</taxon>
        <taxon>Actinomycetota</taxon>
        <taxon>Actinomycetes</taxon>
        <taxon>Kitasatosporales</taxon>
        <taxon>Streptomycetaceae</taxon>
        <taxon>Streptomyces</taxon>
    </lineage>
</organism>
<feature type="domain" description="ABC transporter" evidence="5">
    <location>
        <begin position="16"/>
        <end position="252"/>
    </location>
</feature>
<comment type="caution">
    <text evidence="6">The sequence shown here is derived from an EMBL/GenBank/DDBJ whole genome shotgun (WGS) entry which is preliminary data.</text>
</comment>
<dbReference type="SMART" id="SM00382">
    <property type="entry name" value="AAA"/>
    <property type="match status" value="2"/>
</dbReference>
<reference evidence="6 7" key="1">
    <citation type="submission" date="2024-10" db="EMBL/GenBank/DDBJ databases">
        <title>The Natural Products Discovery Center: Release of the First 8490 Sequenced Strains for Exploring Actinobacteria Biosynthetic Diversity.</title>
        <authorList>
            <person name="Kalkreuter E."/>
            <person name="Kautsar S.A."/>
            <person name="Yang D."/>
            <person name="Bader C.D."/>
            <person name="Teijaro C.N."/>
            <person name="Fluegel L."/>
            <person name="Davis C.M."/>
            <person name="Simpson J.R."/>
            <person name="Lauterbach L."/>
            <person name="Steele A.D."/>
            <person name="Gui C."/>
            <person name="Meng S."/>
            <person name="Li G."/>
            <person name="Viehrig K."/>
            <person name="Ye F."/>
            <person name="Su P."/>
            <person name="Kiefer A.F."/>
            <person name="Nichols A."/>
            <person name="Cepeda A.J."/>
            <person name="Yan W."/>
            <person name="Fan B."/>
            <person name="Jiang Y."/>
            <person name="Adhikari A."/>
            <person name="Zheng C.-J."/>
            <person name="Schuster L."/>
            <person name="Cowan T.M."/>
            <person name="Smanski M.J."/>
            <person name="Chevrette M.G."/>
            <person name="De Carvalho L.P.S."/>
            <person name="Shen B."/>
        </authorList>
    </citation>
    <scope>NUCLEOTIDE SEQUENCE [LARGE SCALE GENOMIC DNA]</scope>
    <source>
        <strain evidence="6 7">NPDC017990</strain>
    </source>
</reference>
<evidence type="ECO:0000259" key="5">
    <source>
        <dbReference type="PROSITE" id="PS50893"/>
    </source>
</evidence>
<feature type="domain" description="ABC transporter" evidence="5">
    <location>
        <begin position="258"/>
        <end position="511"/>
    </location>
</feature>
<dbReference type="PANTHER" id="PTHR43790:SF9">
    <property type="entry name" value="GALACTOFURANOSE TRANSPORTER ATP-BINDING PROTEIN YTFR"/>
    <property type="match status" value="1"/>
</dbReference>
<dbReference type="InterPro" id="IPR003439">
    <property type="entry name" value="ABC_transporter-like_ATP-bd"/>
</dbReference>
<evidence type="ECO:0000256" key="3">
    <source>
        <dbReference type="ARBA" id="ARBA00022741"/>
    </source>
</evidence>
<keyword evidence="7" id="KW-1185">Reference proteome</keyword>
<keyword evidence="1" id="KW-0813">Transport</keyword>
<keyword evidence="3" id="KW-0547">Nucleotide-binding</keyword>
<evidence type="ECO:0000256" key="2">
    <source>
        <dbReference type="ARBA" id="ARBA00022737"/>
    </source>
</evidence>
<protein>
    <submittedName>
        <fullName evidence="6">Sugar ABC transporter ATP-binding protein</fullName>
    </submittedName>
</protein>
<dbReference type="Gene3D" id="3.40.50.300">
    <property type="entry name" value="P-loop containing nucleotide triphosphate hydrolases"/>
    <property type="match status" value="2"/>
</dbReference>
<accession>A0ABW7QFF4</accession>
<dbReference type="CDD" id="cd03215">
    <property type="entry name" value="ABC_Carb_Monos_II"/>
    <property type="match status" value="1"/>
</dbReference>
<evidence type="ECO:0000256" key="1">
    <source>
        <dbReference type="ARBA" id="ARBA00022448"/>
    </source>
</evidence>
<dbReference type="GO" id="GO:0005524">
    <property type="term" value="F:ATP binding"/>
    <property type="evidence" value="ECO:0007669"/>
    <property type="project" value="UniProtKB-KW"/>
</dbReference>
<evidence type="ECO:0000313" key="7">
    <source>
        <dbReference type="Proteomes" id="UP001610818"/>
    </source>
</evidence>
<dbReference type="PROSITE" id="PS00211">
    <property type="entry name" value="ABC_TRANSPORTER_1"/>
    <property type="match status" value="1"/>
</dbReference>
<evidence type="ECO:0000256" key="4">
    <source>
        <dbReference type="ARBA" id="ARBA00022840"/>
    </source>
</evidence>
<dbReference type="InterPro" id="IPR027417">
    <property type="entry name" value="P-loop_NTPase"/>
</dbReference>
<gene>
    <name evidence="6" type="ORF">ACH4F9_01590</name>
</gene>
<dbReference type="Pfam" id="PF00005">
    <property type="entry name" value="ABC_tran"/>
    <property type="match status" value="2"/>
</dbReference>
<keyword evidence="2" id="KW-0677">Repeat</keyword>
<dbReference type="PROSITE" id="PS50893">
    <property type="entry name" value="ABC_TRANSPORTER_2"/>
    <property type="match status" value="2"/>
</dbReference>
<dbReference type="PANTHER" id="PTHR43790">
    <property type="entry name" value="CARBOHYDRATE TRANSPORT ATP-BINDING PROTEIN MG119-RELATED"/>
    <property type="match status" value="1"/>
</dbReference>
<dbReference type="Proteomes" id="UP001610818">
    <property type="component" value="Unassembled WGS sequence"/>
</dbReference>
<dbReference type="InterPro" id="IPR017871">
    <property type="entry name" value="ABC_transporter-like_CS"/>
</dbReference>
<dbReference type="CDD" id="cd03216">
    <property type="entry name" value="ABC_Carb_Monos_I"/>
    <property type="match status" value="1"/>
</dbReference>